<name>A0A327N3I9_PSEFL</name>
<feature type="transmembrane region" description="Helical" evidence="1">
    <location>
        <begin position="351"/>
        <end position="374"/>
    </location>
</feature>
<evidence type="ECO:0000256" key="1">
    <source>
        <dbReference type="SAM" id="Phobius"/>
    </source>
</evidence>
<organism evidence="2 3">
    <name type="scientific">Pseudomonas fluorescens</name>
    <dbReference type="NCBI Taxonomy" id="294"/>
    <lineage>
        <taxon>Bacteria</taxon>
        <taxon>Pseudomonadati</taxon>
        <taxon>Pseudomonadota</taxon>
        <taxon>Gammaproteobacteria</taxon>
        <taxon>Pseudomonadales</taxon>
        <taxon>Pseudomonadaceae</taxon>
        <taxon>Pseudomonas</taxon>
    </lineage>
</organism>
<dbReference type="Proteomes" id="UP000249493">
    <property type="component" value="Unassembled WGS sequence"/>
</dbReference>
<evidence type="ECO:0000313" key="3">
    <source>
        <dbReference type="Proteomes" id="UP000249493"/>
    </source>
</evidence>
<sequence>MLPTTKLELTIAVYKLLENRAFDQGRLKGVLPQEIFQEASDALDLHGLLERSVPERREVVFLPPLDQNCFFAFSVDDLLKSSQRRQAVPAKFYLADTDFLYEGDYDNAPQMVRSYVDAVTLVGLFSPPLADHIVPKGVPKLIFFHGGKIELLLEYAQADLTGLKGVAAFAKDFINTEAHVEQKKTIVKSILLEMKKEVEVDKFSIGFIMSRFDEFARRVSSSYQLYVSEFSFQKIKAEVEKSKFEALSKINKVFSDIQNQLLAVPVALIIVCGQMEAGNGFSLKNFFIMAGSLVFAIFMFFLILNQRNTLRTIFLEMAAEWDLIKGKHNAVKIKFDEPYRLLRKRYRYQTILLEAVGLVVLVSFAITVGMFFYYSDVGSVPAVAIAWLSIFVVVYILLRGLSIYCDPSLKESSDDKVGG</sequence>
<comment type="caution">
    <text evidence="2">The sequence shown here is derived from an EMBL/GenBank/DDBJ whole genome shotgun (WGS) entry which is preliminary data.</text>
</comment>
<feature type="transmembrane region" description="Helical" evidence="1">
    <location>
        <begin position="286"/>
        <end position="304"/>
    </location>
</feature>
<proteinExistence type="predicted"/>
<feature type="transmembrane region" description="Helical" evidence="1">
    <location>
        <begin position="380"/>
        <end position="398"/>
    </location>
</feature>
<reference evidence="2 3" key="1">
    <citation type="submission" date="2018-06" db="EMBL/GenBank/DDBJ databases">
        <authorList>
            <person name="Zhirakovskaya E."/>
        </authorList>
    </citation>
    <scope>NUCLEOTIDE SEQUENCE [LARGE SCALE GENOMIC DNA]</scope>
    <source>
        <strain evidence="2 3">LY3</strain>
    </source>
</reference>
<protein>
    <submittedName>
        <fullName evidence="2">Uncharacterized protein</fullName>
    </submittedName>
</protein>
<accession>A0A327N3I9</accession>
<keyword evidence="1" id="KW-0812">Transmembrane</keyword>
<keyword evidence="1" id="KW-0472">Membrane</keyword>
<gene>
    <name evidence="2" type="ORF">DOZ80_14045</name>
</gene>
<evidence type="ECO:0000313" key="2">
    <source>
        <dbReference type="EMBL" id="RAI69273.1"/>
    </source>
</evidence>
<keyword evidence="1" id="KW-1133">Transmembrane helix</keyword>
<dbReference type="EMBL" id="QLIN01000005">
    <property type="protein sequence ID" value="RAI69273.1"/>
    <property type="molecule type" value="Genomic_DNA"/>
</dbReference>
<dbReference type="AlphaFoldDB" id="A0A327N3I9"/>